<evidence type="ECO:0000313" key="3">
    <source>
        <dbReference type="Proteomes" id="UP000756921"/>
    </source>
</evidence>
<comment type="caution">
    <text evidence="2">The sequence shown here is derived from an EMBL/GenBank/DDBJ whole genome shotgun (WGS) entry which is preliminary data.</text>
</comment>
<name>A0A9P6KTC5_9PLEO</name>
<accession>A0A9P6KTC5</accession>
<organism evidence="2 3">
    <name type="scientific">Paraphaeosphaeria minitans</name>
    <dbReference type="NCBI Taxonomy" id="565426"/>
    <lineage>
        <taxon>Eukaryota</taxon>
        <taxon>Fungi</taxon>
        <taxon>Dikarya</taxon>
        <taxon>Ascomycota</taxon>
        <taxon>Pezizomycotina</taxon>
        <taxon>Dothideomycetes</taxon>
        <taxon>Pleosporomycetidae</taxon>
        <taxon>Pleosporales</taxon>
        <taxon>Massarineae</taxon>
        <taxon>Didymosphaeriaceae</taxon>
        <taxon>Paraphaeosphaeria</taxon>
    </lineage>
</organism>
<dbReference type="Proteomes" id="UP000756921">
    <property type="component" value="Unassembled WGS sequence"/>
</dbReference>
<gene>
    <name evidence="2" type="ORF">PMIN01_03981</name>
</gene>
<proteinExistence type="predicted"/>
<sequence>MTSHKKLSLPGKPVYPPKHHSLGLLGKLPVELRLNIFEIVLEIDRPITARKCCGILGYLAKPCRFHAGINEYYHLLDRSRFALLTTSRAVYHDAVWVMHNKIRAYPDVANLMLLQKGATRYGCGSERRQAMWCCISRYRLIELIVPVAAIKFGQSEESVSGLFDCIAVLLDIWHAQTDHTSAQKVREITIHLHRMFSTYRPFKTVKLDDPNIKEEQARLLEECWENLENSVGLVALRGGEANWTFTVSSEIDASNQVGQQMLKMFRECLKEVNIDFQEETAEDTPVMESKSATGGTQAFLRLRPVQP</sequence>
<protein>
    <submittedName>
        <fullName evidence="2">Uncharacterized protein</fullName>
    </submittedName>
</protein>
<feature type="region of interest" description="Disordered" evidence="1">
    <location>
        <begin position="280"/>
        <end position="307"/>
    </location>
</feature>
<reference evidence="2" key="1">
    <citation type="journal article" date="2020" name="Mol. Plant Microbe Interact.">
        <title>Genome Sequence of the Biocontrol Agent Coniothyrium minitans strain Conio (IMI 134523).</title>
        <authorList>
            <person name="Patel D."/>
            <person name="Shittu T.A."/>
            <person name="Baroncelli R."/>
            <person name="Muthumeenakshi S."/>
            <person name="Osborne T.H."/>
            <person name="Janganan T.K."/>
            <person name="Sreenivasaprasad S."/>
        </authorList>
    </citation>
    <scope>NUCLEOTIDE SEQUENCE</scope>
    <source>
        <strain evidence="2">Conio</strain>
    </source>
</reference>
<evidence type="ECO:0000256" key="1">
    <source>
        <dbReference type="SAM" id="MobiDB-lite"/>
    </source>
</evidence>
<keyword evidence="3" id="KW-1185">Reference proteome</keyword>
<dbReference type="AlphaFoldDB" id="A0A9P6KTC5"/>
<dbReference type="OrthoDB" id="3797827at2759"/>
<evidence type="ECO:0000313" key="2">
    <source>
        <dbReference type="EMBL" id="KAF9738698.1"/>
    </source>
</evidence>
<dbReference type="EMBL" id="WJXW01000003">
    <property type="protein sequence ID" value="KAF9738698.1"/>
    <property type="molecule type" value="Genomic_DNA"/>
</dbReference>